<evidence type="ECO:0000313" key="20">
    <source>
        <dbReference type="Proteomes" id="UP000177354"/>
    </source>
</evidence>
<evidence type="ECO:0000256" key="11">
    <source>
        <dbReference type="ARBA" id="ARBA00023204"/>
    </source>
</evidence>
<comment type="catalytic activity">
    <reaction evidence="1">
        <text>Hydrolysis of DNA containing ring-opened 7-methylguanine residues, releasing 2,6-diamino-4-hydroxy-5-(N-methyl)formamidopyrimidine.</text>
        <dbReference type="EC" id="3.2.2.23"/>
    </reaction>
</comment>
<keyword evidence="8" id="KW-0378">Hydrolase</keyword>
<dbReference type="AlphaFoldDB" id="A0A1F5Z3L5"/>
<sequence>MPELPEVETIKLQLSDAITGLVISQIKIPSEKSFKGDKKLLHGCKITSLTRSGKILIINTNKGLSLAVHLKMTGQLIYESKKQTVNNKQKGGFASKYTRVIVCFTDQSRLIFNDLRKFGWMRLNVLDKGKRIPLKFKGLPFLTDITDKTGPDPFKISFEQFFMIINSSGRPIKLILTDQEKLSGTGNIYANEALFLSKINPNTKANELTKNKAKSLFNCLRKTLKRGIKYGGASDNDYLNAYGEKGAMQEHFQVYGREGEPCLSKCGGVVNRIKQGGRSSFYCPKCQK</sequence>
<keyword evidence="5" id="KW-0479">Metal-binding</keyword>
<accession>A0A1F5Z3L5</accession>
<dbReference type="GO" id="GO:0008270">
    <property type="term" value="F:zinc ion binding"/>
    <property type="evidence" value="ECO:0007669"/>
    <property type="project" value="UniProtKB-KW"/>
</dbReference>
<organism evidence="19 20">
    <name type="scientific">Candidatus Gottesmanbacteria bacterium RIFCSPHIGHO2_01_FULL_40_15</name>
    <dbReference type="NCBI Taxonomy" id="1798376"/>
    <lineage>
        <taxon>Bacteria</taxon>
        <taxon>Candidatus Gottesmaniibacteriota</taxon>
    </lineage>
</organism>
<evidence type="ECO:0000256" key="2">
    <source>
        <dbReference type="ARBA" id="ARBA00001947"/>
    </source>
</evidence>
<evidence type="ECO:0000256" key="3">
    <source>
        <dbReference type="ARBA" id="ARBA00009409"/>
    </source>
</evidence>
<dbReference type="FunFam" id="1.10.8.50:FF:000003">
    <property type="entry name" value="Formamidopyrimidine-DNA glycosylase"/>
    <property type="match status" value="1"/>
</dbReference>
<dbReference type="GO" id="GO:0034039">
    <property type="term" value="F:8-oxo-7,8-dihydroguanine DNA N-glycosylase activity"/>
    <property type="evidence" value="ECO:0007669"/>
    <property type="project" value="TreeGrafter"/>
</dbReference>
<dbReference type="GO" id="GO:0140078">
    <property type="term" value="F:class I DNA-(apurinic or apyrimidinic site) endonuclease activity"/>
    <property type="evidence" value="ECO:0007669"/>
    <property type="project" value="UniProtKB-EC"/>
</dbReference>
<dbReference type="CDD" id="cd08966">
    <property type="entry name" value="EcFpg-like_N"/>
    <property type="match status" value="1"/>
</dbReference>
<reference evidence="19 20" key="1">
    <citation type="journal article" date="2016" name="Nat. Commun.">
        <title>Thousands of microbial genomes shed light on interconnected biogeochemical processes in an aquifer system.</title>
        <authorList>
            <person name="Anantharaman K."/>
            <person name="Brown C.T."/>
            <person name="Hug L.A."/>
            <person name="Sharon I."/>
            <person name="Castelle C.J."/>
            <person name="Probst A.J."/>
            <person name="Thomas B.C."/>
            <person name="Singh A."/>
            <person name="Wilkins M.J."/>
            <person name="Karaoz U."/>
            <person name="Brodie E.L."/>
            <person name="Williams K.H."/>
            <person name="Hubbard S.S."/>
            <person name="Banfield J.F."/>
        </authorList>
    </citation>
    <scope>NUCLEOTIDE SEQUENCE [LARGE SCALE GENOMIC DNA]</scope>
</reference>
<keyword evidence="14" id="KW-0326">Glycosidase</keyword>
<evidence type="ECO:0000256" key="6">
    <source>
        <dbReference type="ARBA" id="ARBA00022763"/>
    </source>
</evidence>
<dbReference type="GO" id="GO:0003684">
    <property type="term" value="F:damaged DNA binding"/>
    <property type="evidence" value="ECO:0007669"/>
    <property type="project" value="InterPro"/>
</dbReference>
<dbReference type="InterPro" id="IPR015886">
    <property type="entry name" value="H2TH_FPG"/>
</dbReference>
<dbReference type="Pfam" id="PF01149">
    <property type="entry name" value="Fapy_DNA_glyco"/>
    <property type="match status" value="1"/>
</dbReference>
<keyword evidence="6" id="KW-0227">DNA damage</keyword>
<dbReference type="SMART" id="SM00898">
    <property type="entry name" value="Fapy_DNA_glyco"/>
    <property type="match status" value="1"/>
</dbReference>
<keyword evidence="10" id="KW-0238">DNA-binding</keyword>
<dbReference type="InterPro" id="IPR010979">
    <property type="entry name" value="Ribosomal_uS13-like_H2TH"/>
</dbReference>
<evidence type="ECO:0000256" key="12">
    <source>
        <dbReference type="ARBA" id="ARBA00023239"/>
    </source>
</evidence>
<dbReference type="GO" id="GO:0006284">
    <property type="term" value="P:base-excision repair"/>
    <property type="evidence" value="ECO:0007669"/>
    <property type="project" value="InterPro"/>
</dbReference>
<proteinExistence type="inferred from homology"/>
<evidence type="ECO:0000256" key="8">
    <source>
        <dbReference type="ARBA" id="ARBA00022801"/>
    </source>
</evidence>
<dbReference type="SUPFAM" id="SSF46946">
    <property type="entry name" value="S13-like H2TH domain"/>
    <property type="match status" value="1"/>
</dbReference>
<keyword evidence="11" id="KW-0234">DNA repair</keyword>
<dbReference type="Pfam" id="PF06827">
    <property type="entry name" value="zf-FPG_IleRS"/>
    <property type="match status" value="1"/>
</dbReference>
<evidence type="ECO:0000256" key="14">
    <source>
        <dbReference type="ARBA" id="ARBA00023295"/>
    </source>
</evidence>
<gene>
    <name evidence="19" type="ORF">A2777_04145</name>
</gene>
<keyword evidence="7 16" id="KW-0863">Zinc-finger</keyword>
<dbReference type="PROSITE" id="PS51068">
    <property type="entry name" value="FPG_CAT"/>
    <property type="match status" value="1"/>
</dbReference>
<dbReference type="InterPro" id="IPR012319">
    <property type="entry name" value="FPG_cat"/>
</dbReference>
<comment type="subunit">
    <text evidence="4">Monomer.</text>
</comment>
<evidence type="ECO:0000256" key="13">
    <source>
        <dbReference type="ARBA" id="ARBA00023268"/>
    </source>
</evidence>
<evidence type="ECO:0000256" key="10">
    <source>
        <dbReference type="ARBA" id="ARBA00023125"/>
    </source>
</evidence>
<evidence type="ECO:0000313" key="19">
    <source>
        <dbReference type="EMBL" id="OGG07031.1"/>
    </source>
</evidence>
<keyword evidence="9" id="KW-0862">Zinc</keyword>
<comment type="caution">
    <text evidence="19">The sequence shown here is derived from an EMBL/GenBank/DDBJ whole genome shotgun (WGS) entry which is preliminary data.</text>
</comment>
<comment type="cofactor">
    <cofactor evidence="2">
        <name>Zn(2+)</name>
        <dbReference type="ChEBI" id="CHEBI:29105"/>
    </cofactor>
</comment>
<name>A0A1F5Z3L5_9BACT</name>
<dbReference type="InterPro" id="IPR010663">
    <property type="entry name" value="Znf_FPG/IleRS"/>
</dbReference>
<evidence type="ECO:0000256" key="4">
    <source>
        <dbReference type="ARBA" id="ARBA00011245"/>
    </source>
</evidence>
<dbReference type="Gene3D" id="3.20.190.10">
    <property type="entry name" value="MutM-like, N-terminal"/>
    <property type="match status" value="1"/>
</dbReference>
<evidence type="ECO:0000259" key="18">
    <source>
        <dbReference type="PROSITE" id="PS51068"/>
    </source>
</evidence>
<dbReference type="PROSITE" id="PS01242">
    <property type="entry name" value="ZF_FPG_1"/>
    <property type="match status" value="1"/>
</dbReference>
<protein>
    <submittedName>
        <fullName evidence="19">DNA-formamidopyrimidine glycosylase</fullName>
    </submittedName>
</protein>
<evidence type="ECO:0000256" key="5">
    <source>
        <dbReference type="ARBA" id="ARBA00022723"/>
    </source>
</evidence>
<dbReference type="InterPro" id="IPR020629">
    <property type="entry name" value="FPG_Glyclase"/>
</dbReference>
<dbReference type="Pfam" id="PF06831">
    <property type="entry name" value="H2TH"/>
    <property type="match status" value="1"/>
</dbReference>
<comment type="catalytic activity">
    <reaction evidence="15">
        <text>2'-deoxyribonucleotide-(2'-deoxyribose 5'-phosphate)-2'-deoxyribonucleotide-DNA = a 3'-end 2'-deoxyribonucleotide-(2,3-dehydro-2,3-deoxyribose 5'-phosphate)-DNA + a 5'-end 5'-phospho-2'-deoxyribonucleoside-DNA + H(+)</text>
        <dbReference type="Rhea" id="RHEA:66592"/>
        <dbReference type="Rhea" id="RHEA-COMP:13180"/>
        <dbReference type="Rhea" id="RHEA-COMP:16897"/>
        <dbReference type="Rhea" id="RHEA-COMP:17067"/>
        <dbReference type="ChEBI" id="CHEBI:15378"/>
        <dbReference type="ChEBI" id="CHEBI:136412"/>
        <dbReference type="ChEBI" id="CHEBI:157695"/>
        <dbReference type="ChEBI" id="CHEBI:167181"/>
        <dbReference type="EC" id="4.2.99.18"/>
    </reaction>
</comment>
<comment type="similarity">
    <text evidence="3">Belongs to the FPG family.</text>
</comment>
<dbReference type="PANTHER" id="PTHR22993:SF9">
    <property type="entry name" value="FORMAMIDOPYRIMIDINE-DNA GLYCOSYLASE"/>
    <property type="match status" value="1"/>
</dbReference>
<dbReference type="SUPFAM" id="SSF81624">
    <property type="entry name" value="N-terminal domain of MutM-like DNA repair proteins"/>
    <property type="match status" value="1"/>
</dbReference>
<dbReference type="Proteomes" id="UP000177354">
    <property type="component" value="Unassembled WGS sequence"/>
</dbReference>
<dbReference type="PROSITE" id="PS51066">
    <property type="entry name" value="ZF_FPG_2"/>
    <property type="match status" value="1"/>
</dbReference>
<dbReference type="InterPro" id="IPR035937">
    <property type="entry name" value="FPG_N"/>
</dbReference>
<dbReference type="NCBIfam" id="NF002211">
    <property type="entry name" value="PRK01103.1"/>
    <property type="match status" value="1"/>
</dbReference>
<dbReference type="PANTHER" id="PTHR22993">
    <property type="entry name" value="FORMAMIDOPYRIMIDINE-DNA GLYCOSYLASE"/>
    <property type="match status" value="1"/>
</dbReference>
<keyword evidence="12" id="KW-0456">Lyase</keyword>
<evidence type="ECO:0000256" key="1">
    <source>
        <dbReference type="ARBA" id="ARBA00001668"/>
    </source>
</evidence>
<evidence type="ECO:0000256" key="15">
    <source>
        <dbReference type="ARBA" id="ARBA00044632"/>
    </source>
</evidence>
<evidence type="ECO:0000256" key="7">
    <source>
        <dbReference type="ARBA" id="ARBA00022771"/>
    </source>
</evidence>
<dbReference type="InterPro" id="IPR000214">
    <property type="entry name" value="Znf_DNA_glyclase/AP_lyase"/>
</dbReference>
<dbReference type="SUPFAM" id="SSF57716">
    <property type="entry name" value="Glucocorticoid receptor-like (DNA-binding domain)"/>
    <property type="match status" value="1"/>
</dbReference>
<dbReference type="SMART" id="SM01232">
    <property type="entry name" value="H2TH"/>
    <property type="match status" value="1"/>
</dbReference>
<dbReference type="EMBL" id="MFJF01000012">
    <property type="protein sequence ID" value="OGG07031.1"/>
    <property type="molecule type" value="Genomic_DNA"/>
</dbReference>
<evidence type="ECO:0000256" key="9">
    <source>
        <dbReference type="ARBA" id="ARBA00022833"/>
    </source>
</evidence>
<feature type="domain" description="Formamidopyrimidine-DNA glycosylase catalytic" evidence="18">
    <location>
        <begin position="2"/>
        <end position="119"/>
    </location>
</feature>
<dbReference type="NCBIfam" id="TIGR00577">
    <property type="entry name" value="fpg"/>
    <property type="match status" value="1"/>
</dbReference>
<dbReference type="Gene3D" id="1.10.8.50">
    <property type="match status" value="1"/>
</dbReference>
<feature type="domain" description="FPG-type" evidence="17">
    <location>
        <begin position="253"/>
        <end position="288"/>
    </location>
</feature>
<keyword evidence="13" id="KW-0511">Multifunctional enzyme</keyword>
<evidence type="ECO:0000259" key="17">
    <source>
        <dbReference type="PROSITE" id="PS51066"/>
    </source>
</evidence>
<dbReference type="InterPro" id="IPR015887">
    <property type="entry name" value="DNA_glyclase_Znf_dom_DNA_BS"/>
</dbReference>
<evidence type="ECO:0000256" key="16">
    <source>
        <dbReference type="PROSITE-ProRule" id="PRU00391"/>
    </source>
</evidence>